<keyword evidence="1" id="KW-0143">Chaperone</keyword>
<comment type="caution">
    <text evidence="2">The sequence shown here is derived from an EMBL/GenBank/DDBJ whole genome shotgun (WGS) entry which is preliminary data.</text>
</comment>
<keyword evidence="3" id="KW-1185">Reference proteome</keyword>
<evidence type="ECO:0000313" key="2">
    <source>
        <dbReference type="EMBL" id="PHN00726.1"/>
    </source>
</evidence>
<evidence type="ECO:0000313" key="3">
    <source>
        <dbReference type="Proteomes" id="UP000223913"/>
    </source>
</evidence>
<dbReference type="GO" id="GO:0006457">
    <property type="term" value="P:protein folding"/>
    <property type="evidence" value="ECO:0007669"/>
    <property type="project" value="InterPro"/>
</dbReference>
<dbReference type="Pfam" id="PF01025">
    <property type="entry name" value="GrpE"/>
    <property type="match status" value="1"/>
</dbReference>
<accession>A0A2D0MX59</accession>
<organism evidence="2 3">
    <name type="scientific">Flavilitoribacter nigricans (strain ATCC 23147 / DSM 23189 / NBRC 102662 / NCIMB 1420 / SS-2)</name>
    <name type="common">Lewinella nigricans</name>
    <dbReference type="NCBI Taxonomy" id="1122177"/>
    <lineage>
        <taxon>Bacteria</taxon>
        <taxon>Pseudomonadati</taxon>
        <taxon>Bacteroidota</taxon>
        <taxon>Saprospiria</taxon>
        <taxon>Saprospirales</taxon>
        <taxon>Lewinellaceae</taxon>
        <taxon>Flavilitoribacter</taxon>
    </lineage>
</organism>
<dbReference type="InterPro" id="IPR000740">
    <property type="entry name" value="GrpE"/>
</dbReference>
<evidence type="ECO:0000256" key="1">
    <source>
        <dbReference type="ARBA" id="ARBA00023186"/>
    </source>
</evidence>
<protein>
    <submittedName>
        <fullName evidence="2">Nucleotide exchange factor GrpE</fullName>
    </submittedName>
</protein>
<reference evidence="2 3" key="1">
    <citation type="submission" date="2017-10" db="EMBL/GenBank/DDBJ databases">
        <title>The draft genome sequence of Lewinella nigricans NBRC 102662.</title>
        <authorList>
            <person name="Wang K."/>
        </authorList>
    </citation>
    <scope>NUCLEOTIDE SEQUENCE [LARGE SCALE GENOMIC DNA]</scope>
    <source>
        <strain evidence="2 3">NBRC 102662</strain>
    </source>
</reference>
<dbReference type="GO" id="GO:0042803">
    <property type="term" value="F:protein homodimerization activity"/>
    <property type="evidence" value="ECO:0007669"/>
    <property type="project" value="InterPro"/>
</dbReference>
<dbReference type="InterPro" id="IPR009012">
    <property type="entry name" value="GrpE_head"/>
</dbReference>
<dbReference type="GO" id="GO:0051087">
    <property type="term" value="F:protein-folding chaperone binding"/>
    <property type="evidence" value="ECO:0007669"/>
    <property type="project" value="InterPro"/>
</dbReference>
<proteinExistence type="predicted"/>
<dbReference type="GO" id="GO:0000774">
    <property type="term" value="F:adenyl-nucleotide exchange factor activity"/>
    <property type="evidence" value="ECO:0007669"/>
    <property type="project" value="InterPro"/>
</dbReference>
<dbReference type="AlphaFoldDB" id="A0A2D0MX59"/>
<dbReference type="EMBL" id="PDUD01000079">
    <property type="protein sequence ID" value="PHN00726.1"/>
    <property type="molecule type" value="Genomic_DNA"/>
</dbReference>
<dbReference type="Proteomes" id="UP000223913">
    <property type="component" value="Unassembled WGS sequence"/>
</dbReference>
<dbReference type="Gene3D" id="2.30.22.10">
    <property type="entry name" value="Head domain of nucleotide exchange factor GrpE"/>
    <property type="match status" value="1"/>
</dbReference>
<name>A0A2D0MX59_FLAN2</name>
<sequence length="183" mass="21538">MSFNTVNPEDTQQPQSEEENSLELEFLKEIKVLIENNLAQVHKQSSFKDETIDRLQKLVYSYEKGFIPSIKEPLLKDLILFKDSFNKFRTMFSESSETLLREIDFLNDEIEDIFYTHDVDIIQVEGDDYDRELQIVRKKIPTDNQALHRKIVEVLKDGYKSGEKILRKQEVAVYIINDQTSQS</sequence>
<gene>
    <name evidence="2" type="primary">grpE</name>
    <name evidence="2" type="ORF">CRP01_40800</name>
</gene>